<dbReference type="Pfam" id="PF08281">
    <property type="entry name" value="Sigma70_r4_2"/>
    <property type="match status" value="1"/>
</dbReference>
<dbReference type="GO" id="GO:0006352">
    <property type="term" value="P:DNA-templated transcription initiation"/>
    <property type="evidence" value="ECO:0007669"/>
    <property type="project" value="InterPro"/>
</dbReference>
<dbReference type="RefSeq" id="WP_072788097.1">
    <property type="nucleotide sequence ID" value="NZ_FQUL01000003.1"/>
</dbReference>
<dbReference type="Proteomes" id="UP000184295">
    <property type="component" value="Unassembled WGS sequence"/>
</dbReference>
<dbReference type="GO" id="GO:0003677">
    <property type="term" value="F:DNA binding"/>
    <property type="evidence" value="ECO:0007669"/>
    <property type="project" value="UniProtKB-KW"/>
</dbReference>
<gene>
    <name evidence="8" type="ORF">SAMN02745225_00345</name>
</gene>
<dbReference type="PANTHER" id="PTHR43133:SF8">
    <property type="entry name" value="RNA POLYMERASE SIGMA FACTOR HI_1459-RELATED"/>
    <property type="match status" value="1"/>
</dbReference>
<dbReference type="OrthoDB" id="5244716at2"/>
<evidence type="ECO:0000256" key="1">
    <source>
        <dbReference type="ARBA" id="ARBA00010641"/>
    </source>
</evidence>
<evidence type="ECO:0000256" key="4">
    <source>
        <dbReference type="ARBA" id="ARBA00023125"/>
    </source>
</evidence>
<dbReference type="InterPro" id="IPR013249">
    <property type="entry name" value="RNA_pol_sigma70_r4_t2"/>
</dbReference>
<dbReference type="InterPro" id="IPR013324">
    <property type="entry name" value="RNA_pol_sigma_r3/r4-like"/>
</dbReference>
<name>A0A1M4SRB8_9ACTN</name>
<dbReference type="GO" id="GO:0016987">
    <property type="term" value="F:sigma factor activity"/>
    <property type="evidence" value="ECO:0007669"/>
    <property type="project" value="UniProtKB-KW"/>
</dbReference>
<keyword evidence="3" id="KW-0731">Sigma factor</keyword>
<evidence type="ECO:0000256" key="3">
    <source>
        <dbReference type="ARBA" id="ARBA00023082"/>
    </source>
</evidence>
<evidence type="ECO:0000313" key="8">
    <source>
        <dbReference type="EMBL" id="SHE34692.1"/>
    </source>
</evidence>
<protein>
    <submittedName>
        <fullName evidence="8">RNA polymerase sigma-70 factor, ECF subfamily</fullName>
    </submittedName>
</protein>
<dbReference type="STRING" id="1121881.SAMN02745225_00345"/>
<accession>A0A1M4SRB8</accession>
<keyword evidence="9" id="KW-1185">Reference proteome</keyword>
<feature type="domain" description="RNA polymerase sigma-70 region 2" evidence="6">
    <location>
        <begin position="30"/>
        <end position="92"/>
    </location>
</feature>
<dbReference type="Gene3D" id="1.10.10.10">
    <property type="entry name" value="Winged helix-like DNA-binding domain superfamily/Winged helix DNA-binding domain"/>
    <property type="match status" value="1"/>
</dbReference>
<proteinExistence type="inferred from homology"/>
<dbReference type="PANTHER" id="PTHR43133">
    <property type="entry name" value="RNA POLYMERASE ECF-TYPE SIGMA FACTO"/>
    <property type="match status" value="1"/>
</dbReference>
<dbReference type="InterPro" id="IPR013325">
    <property type="entry name" value="RNA_pol_sigma_r2"/>
</dbReference>
<dbReference type="CDD" id="cd06171">
    <property type="entry name" value="Sigma70_r4"/>
    <property type="match status" value="1"/>
</dbReference>
<dbReference type="InterPro" id="IPR014284">
    <property type="entry name" value="RNA_pol_sigma-70_dom"/>
</dbReference>
<keyword evidence="4" id="KW-0238">DNA-binding</keyword>
<dbReference type="SUPFAM" id="SSF88659">
    <property type="entry name" value="Sigma3 and sigma4 domains of RNA polymerase sigma factors"/>
    <property type="match status" value="1"/>
</dbReference>
<dbReference type="InterPro" id="IPR007627">
    <property type="entry name" value="RNA_pol_sigma70_r2"/>
</dbReference>
<comment type="similarity">
    <text evidence="1">Belongs to the sigma-70 factor family. ECF subfamily.</text>
</comment>
<evidence type="ECO:0000256" key="2">
    <source>
        <dbReference type="ARBA" id="ARBA00023015"/>
    </source>
</evidence>
<dbReference type="Pfam" id="PF04542">
    <property type="entry name" value="Sigma70_r2"/>
    <property type="match status" value="1"/>
</dbReference>
<dbReference type="Gene3D" id="1.10.1740.10">
    <property type="match status" value="1"/>
</dbReference>
<sequence length="207" mass="23663">MYNVDEQDRFRSPELRLIEGGKGSKLEELFSSCYQSSLSLALKFVGNLEDASDVIQESYIRACKGISNFRGESSFETWFHTIVVNTAKSFRAVRSKRSVREGSELFDEPGESQNVDDDSFSATVIDIERAMAKLPPRFKSVVILRDFYGMSHREIAERLSITEGTAKVWLHRARKKIVEVLVAKRNCEDDFYQDLERGSSRSNKRVS</sequence>
<evidence type="ECO:0000259" key="6">
    <source>
        <dbReference type="Pfam" id="PF04542"/>
    </source>
</evidence>
<dbReference type="EMBL" id="FQUL01000003">
    <property type="protein sequence ID" value="SHE34692.1"/>
    <property type="molecule type" value="Genomic_DNA"/>
</dbReference>
<organism evidence="8 9">
    <name type="scientific">Ferrithrix thermotolerans DSM 19514</name>
    <dbReference type="NCBI Taxonomy" id="1121881"/>
    <lineage>
        <taxon>Bacteria</taxon>
        <taxon>Bacillati</taxon>
        <taxon>Actinomycetota</taxon>
        <taxon>Acidimicrobiia</taxon>
        <taxon>Acidimicrobiales</taxon>
        <taxon>Acidimicrobiaceae</taxon>
        <taxon>Ferrithrix</taxon>
    </lineage>
</organism>
<evidence type="ECO:0000256" key="5">
    <source>
        <dbReference type="ARBA" id="ARBA00023163"/>
    </source>
</evidence>
<keyword evidence="2" id="KW-0805">Transcription regulation</keyword>
<evidence type="ECO:0000313" key="9">
    <source>
        <dbReference type="Proteomes" id="UP000184295"/>
    </source>
</evidence>
<dbReference type="InterPro" id="IPR036388">
    <property type="entry name" value="WH-like_DNA-bd_sf"/>
</dbReference>
<dbReference type="InterPro" id="IPR039425">
    <property type="entry name" value="RNA_pol_sigma-70-like"/>
</dbReference>
<feature type="domain" description="RNA polymerase sigma factor 70 region 4 type 2" evidence="7">
    <location>
        <begin position="127"/>
        <end position="177"/>
    </location>
</feature>
<reference evidence="9" key="1">
    <citation type="submission" date="2016-11" db="EMBL/GenBank/DDBJ databases">
        <authorList>
            <person name="Varghese N."/>
            <person name="Submissions S."/>
        </authorList>
    </citation>
    <scope>NUCLEOTIDE SEQUENCE [LARGE SCALE GENOMIC DNA]</scope>
    <source>
        <strain evidence="9">DSM 19514</strain>
    </source>
</reference>
<dbReference type="AlphaFoldDB" id="A0A1M4SRB8"/>
<evidence type="ECO:0000259" key="7">
    <source>
        <dbReference type="Pfam" id="PF08281"/>
    </source>
</evidence>
<keyword evidence="5" id="KW-0804">Transcription</keyword>
<dbReference type="SUPFAM" id="SSF88946">
    <property type="entry name" value="Sigma2 domain of RNA polymerase sigma factors"/>
    <property type="match status" value="1"/>
</dbReference>
<dbReference type="NCBIfam" id="TIGR02937">
    <property type="entry name" value="sigma70-ECF"/>
    <property type="match status" value="1"/>
</dbReference>